<protein>
    <submittedName>
        <fullName evidence="2">Uncharacterized protein</fullName>
    </submittedName>
</protein>
<dbReference type="AlphaFoldDB" id="A0A9Q3BFN6"/>
<gene>
    <name evidence="2" type="ORF">O181_004088</name>
</gene>
<feature type="region of interest" description="Disordered" evidence="1">
    <location>
        <begin position="1"/>
        <end position="27"/>
    </location>
</feature>
<dbReference type="EMBL" id="AVOT02000766">
    <property type="protein sequence ID" value="MBW0464373.1"/>
    <property type="molecule type" value="Genomic_DNA"/>
</dbReference>
<evidence type="ECO:0000313" key="2">
    <source>
        <dbReference type="EMBL" id="MBW0464373.1"/>
    </source>
</evidence>
<proteinExistence type="predicted"/>
<feature type="compositionally biased region" description="Basic and acidic residues" evidence="1">
    <location>
        <begin position="112"/>
        <end position="121"/>
    </location>
</feature>
<reference evidence="2" key="1">
    <citation type="submission" date="2021-03" db="EMBL/GenBank/DDBJ databases">
        <title>Draft genome sequence of rust myrtle Austropuccinia psidii MF-1, a brazilian biotype.</title>
        <authorList>
            <person name="Quecine M.C."/>
            <person name="Pachon D.M.R."/>
            <person name="Bonatelli M.L."/>
            <person name="Correr F.H."/>
            <person name="Franceschini L.M."/>
            <person name="Leite T.F."/>
            <person name="Margarido G.R.A."/>
            <person name="Almeida C.A."/>
            <person name="Ferrarezi J.A."/>
            <person name="Labate C.A."/>
        </authorList>
    </citation>
    <scope>NUCLEOTIDE SEQUENCE</scope>
    <source>
        <strain evidence="2">MF-1</strain>
    </source>
</reference>
<accession>A0A9Q3BFN6</accession>
<dbReference type="Proteomes" id="UP000765509">
    <property type="component" value="Unassembled WGS sequence"/>
</dbReference>
<name>A0A9Q3BFN6_9BASI</name>
<organism evidence="2 3">
    <name type="scientific">Austropuccinia psidii MF-1</name>
    <dbReference type="NCBI Taxonomy" id="1389203"/>
    <lineage>
        <taxon>Eukaryota</taxon>
        <taxon>Fungi</taxon>
        <taxon>Dikarya</taxon>
        <taxon>Basidiomycota</taxon>
        <taxon>Pucciniomycotina</taxon>
        <taxon>Pucciniomycetes</taxon>
        <taxon>Pucciniales</taxon>
        <taxon>Sphaerophragmiaceae</taxon>
        <taxon>Austropuccinia</taxon>
    </lineage>
</organism>
<comment type="caution">
    <text evidence="2">The sequence shown here is derived from an EMBL/GenBank/DDBJ whole genome shotgun (WGS) entry which is preliminary data.</text>
</comment>
<feature type="region of interest" description="Disordered" evidence="1">
    <location>
        <begin position="96"/>
        <end position="141"/>
    </location>
</feature>
<sequence length="141" mass="16274">MYLPSGNSFSKLHAKPNSTKSNEKIGHMQGKSLIFSTPERLSQMEYGQQMFHHDRIMGRNWNNYSEKLTQPNHLAKASEGDENLKSQQIFHAIRRERNFNQKKSGRSPSYRELLEFGRAKSDSGTPRNEGINHIFPTEVQP</sequence>
<evidence type="ECO:0000256" key="1">
    <source>
        <dbReference type="SAM" id="MobiDB-lite"/>
    </source>
</evidence>
<keyword evidence="3" id="KW-1185">Reference proteome</keyword>
<evidence type="ECO:0000313" key="3">
    <source>
        <dbReference type="Proteomes" id="UP000765509"/>
    </source>
</evidence>
<feature type="compositionally biased region" description="Polar residues" evidence="1">
    <location>
        <begin position="1"/>
        <end position="20"/>
    </location>
</feature>